<protein>
    <submittedName>
        <fullName evidence="2">GNAT family N-acetyltransferase</fullName>
    </submittedName>
</protein>
<dbReference type="RefSeq" id="WP_158980535.1">
    <property type="nucleotide sequence ID" value="NZ_WSFO01000010.1"/>
</dbReference>
<dbReference type="InterPro" id="IPR016181">
    <property type="entry name" value="Acyl_CoA_acyltransferase"/>
</dbReference>
<dbReference type="GO" id="GO:0016747">
    <property type="term" value="F:acyltransferase activity, transferring groups other than amino-acyl groups"/>
    <property type="evidence" value="ECO:0007669"/>
    <property type="project" value="InterPro"/>
</dbReference>
<gene>
    <name evidence="2" type="ORF">GP644_16890</name>
</gene>
<dbReference type="Proteomes" id="UP000441586">
    <property type="component" value="Unassembled WGS sequence"/>
</dbReference>
<dbReference type="Pfam" id="PF13302">
    <property type="entry name" value="Acetyltransf_3"/>
    <property type="match status" value="1"/>
</dbReference>
<evidence type="ECO:0000313" key="2">
    <source>
        <dbReference type="EMBL" id="KAE9628307.1"/>
    </source>
</evidence>
<dbReference type="InterPro" id="IPR051531">
    <property type="entry name" value="N-acetyltransferase"/>
</dbReference>
<organism evidence="2 3">
    <name type="scientific">Parasedimentitalea maritima</name>
    <dbReference type="NCBI Taxonomy" id="2578117"/>
    <lineage>
        <taxon>Bacteria</taxon>
        <taxon>Pseudomonadati</taxon>
        <taxon>Pseudomonadota</taxon>
        <taxon>Alphaproteobacteria</taxon>
        <taxon>Rhodobacterales</taxon>
        <taxon>Paracoccaceae</taxon>
        <taxon>Parasedimentitalea</taxon>
    </lineage>
</organism>
<name>A0A6A4RCJ7_9RHOB</name>
<evidence type="ECO:0000313" key="3">
    <source>
        <dbReference type="Proteomes" id="UP000441586"/>
    </source>
</evidence>
<feature type="domain" description="N-acetyltransferase" evidence="1">
    <location>
        <begin position="19"/>
        <end position="171"/>
    </location>
</feature>
<dbReference type="PROSITE" id="PS51186">
    <property type="entry name" value="GNAT"/>
    <property type="match status" value="1"/>
</dbReference>
<evidence type="ECO:0000259" key="1">
    <source>
        <dbReference type="PROSITE" id="PS51186"/>
    </source>
</evidence>
<dbReference type="SUPFAM" id="SSF55729">
    <property type="entry name" value="Acyl-CoA N-acyltransferases (Nat)"/>
    <property type="match status" value="1"/>
</dbReference>
<sequence length="171" mass="19288">MSVPDIATQRLQLCQRGLVDFDNCLRMDRDPDVTEFVEGPWNNPEQHSAFLTERMPANYPDGLGYWTVRLKDADQGFLGWIMLLPDDQDRGSAEIGWRFNRQTWGKGYGTEAAKAVLDYAQTSLNISRVFAEIDQRNIGSIRVAEKLGMLVDGRSTDAGQGDLVFVVEDKK</sequence>
<dbReference type="AlphaFoldDB" id="A0A6A4RCJ7"/>
<dbReference type="Gene3D" id="3.40.630.30">
    <property type="match status" value="1"/>
</dbReference>
<dbReference type="PANTHER" id="PTHR43792:SF1">
    <property type="entry name" value="N-ACETYLTRANSFERASE DOMAIN-CONTAINING PROTEIN"/>
    <property type="match status" value="1"/>
</dbReference>
<reference evidence="2 3" key="1">
    <citation type="submission" date="2019-12" db="EMBL/GenBank/DDBJ databases">
        <authorList>
            <person name="Zhang Y.-J."/>
        </authorList>
    </citation>
    <scope>NUCLEOTIDE SEQUENCE [LARGE SCALE GENOMIC DNA]</scope>
    <source>
        <strain evidence="2 3">H18S-6</strain>
    </source>
</reference>
<dbReference type="EMBL" id="WSFO01000010">
    <property type="protein sequence ID" value="KAE9628307.1"/>
    <property type="molecule type" value="Genomic_DNA"/>
</dbReference>
<keyword evidence="2" id="KW-0808">Transferase</keyword>
<comment type="caution">
    <text evidence="2">The sequence shown here is derived from an EMBL/GenBank/DDBJ whole genome shotgun (WGS) entry which is preliminary data.</text>
</comment>
<dbReference type="PANTHER" id="PTHR43792">
    <property type="entry name" value="GNAT FAMILY, PUTATIVE (AFU_ORTHOLOGUE AFUA_3G00765)-RELATED-RELATED"/>
    <property type="match status" value="1"/>
</dbReference>
<dbReference type="InterPro" id="IPR000182">
    <property type="entry name" value="GNAT_dom"/>
</dbReference>
<proteinExistence type="predicted"/>
<accession>A0A6A4RCJ7</accession>